<feature type="domain" description="Double jelly roll-like" evidence="1">
    <location>
        <begin position="77"/>
        <end position="256"/>
    </location>
</feature>
<accession>A0A2S2QAB2</accession>
<sequence>MDESYLDVTEGYVDDCKIIQMQYHSFLLYSSTALSKNDEIRILIQNMDAYTLPCESYIYVEGKVNKPTDAGQGIGDFKFTNNGLAFLFSELRYELNGVEIQKLKYPGISSCLKEYCSHTPNDLNELQNDAWDIDMTEEDNKDFMTEYKFSGCIPLKHLFSFCEDYKKILLNCNQQLILNLASTDFDALYVTGVAVKENIEKKNKKVTLDLQKIIWKMPVVRVSDREKLKLLKVLDSRKTLSCAFRSWDLCEYPEYPPTEYISFVDCQI</sequence>
<dbReference type="EMBL" id="GGMS01005486">
    <property type="protein sequence ID" value="MBY74689.1"/>
    <property type="molecule type" value="Transcribed_RNA"/>
</dbReference>
<name>A0A2S2QAB2_9HEMI</name>
<proteinExistence type="predicted"/>
<evidence type="ECO:0000313" key="2">
    <source>
        <dbReference type="EMBL" id="MBY74689.1"/>
    </source>
</evidence>
<dbReference type="OrthoDB" id="6746907at2759"/>
<reference evidence="2" key="1">
    <citation type="submission" date="2018-04" db="EMBL/GenBank/DDBJ databases">
        <title>Transcriptome assembly of Sipha flava.</title>
        <authorList>
            <person name="Scully E.D."/>
            <person name="Geib S.M."/>
            <person name="Palmer N.A."/>
            <person name="Koch K."/>
            <person name="Bradshaw J."/>
            <person name="Heng-Moss T."/>
            <person name="Sarath G."/>
        </authorList>
    </citation>
    <scope>NUCLEOTIDE SEQUENCE</scope>
</reference>
<protein>
    <recommendedName>
        <fullName evidence="1">Double jelly roll-like domain-containing protein</fullName>
    </recommendedName>
</protein>
<evidence type="ECO:0000259" key="1">
    <source>
        <dbReference type="Pfam" id="PF21738"/>
    </source>
</evidence>
<dbReference type="InterPro" id="IPR049512">
    <property type="entry name" value="DJR-like_dom"/>
</dbReference>
<gene>
    <name evidence="2" type="ORF">g.146784</name>
</gene>
<dbReference type="PANTHER" id="PTHR36159">
    <property type="entry name" value="PROTEIN CBG23766"/>
    <property type="match status" value="1"/>
</dbReference>
<dbReference type="Pfam" id="PF21738">
    <property type="entry name" value="DJR-like_dom"/>
    <property type="match status" value="1"/>
</dbReference>
<dbReference type="AlphaFoldDB" id="A0A2S2QAB2"/>
<dbReference type="PANTHER" id="PTHR36159:SF1">
    <property type="entry name" value="RETROVIRUS-RELATED POL POLYPROTEIN FROM TRANSPOSON 412-LIKE PROTEIN"/>
    <property type="match status" value="1"/>
</dbReference>
<organism evidence="2">
    <name type="scientific">Sipha flava</name>
    <name type="common">yellow sugarcane aphid</name>
    <dbReference type="NCBI Taxonomy" id="143950"/>
    <lineage>
        <taxon>Eukaryota</taxon>
        <taxon>Metazoa</taxon>
        <taxon>Ecdysozoa</taxon>
        <taxon>Arthropoda</taxon>
        <taxon>Hexapoda</taxon>
        <taxon>Insecta</taxon>
        <taxon>Pterygota</taxon>
        <taxon>Neoptera</taxon>
        <taxon>Paraneoptera</taxon>
        <taxon>Hemiptera</taxon>
        <taxon>Sternorrhyncha</taxon>
        <taxon>Aphidomorpha</taxon>
        <taxon>Aphidoidea</taxon>
        <taxon>Aphididae</taxon>
        <taxon>Sipha</taxon>
    </lineage>
</organism>